<proteinExistence type="predicted"/>
<comment type="caution">
    <text evidence="2">The sequence shown here is derived from an EMBL/GenBank/DDBJ whole genome shotgun (WGS) entry which is preliminary data.</text>
</comment>
<dbReference type="Proteomes" id="UP000238479">
    <property type="component" value="Chromosome 1"/>
</dbReference>
<keyword evidence="1" id="KW-0472">Membrane</keyword>
<keyword evidence="3" id="KW-1185">Reference proteome</keyword>
<reference evidence="2 3" key="1">
    <citation type="journal article" date="2018" name="Nat. Genet.">
        <title>The Rosa genome provides new insights in the design of modern roses.</title>
        <authorList>
            <person name="Bendahmane M."/>
        </authorList>
    </citation>
    <scope>NUCLEOTIDE SEQUENCE [LARGE SCALE GENOMIC DNA]</scope>
    <source>
        <strain evidence="3">cv. Old Blush</strain>
    </source>
</reference>
<feature type="transmembrane region" description="Helical" evidence="1">
    <location>
        <begin position="37"/>
        <end position="58"/>
    </location>
</feature>
<evidence type="ECO:0000256" key="1">
    <source>
        <dbReference type="SAM" id="Phobius"/>
    </source>
</evidence>
<name>A0A2P6S9Y6_ROSCH</name>
<keyword evidence="1" id="KW-1133">Transmembrane helix</keyword>
<evidence type="ECO:0000313" key="2">
    <source>
        <dbReference type="EMBL" id="PRQ55485.1"/>
    </source>
</evidence>
<accession>A0A2P6S9Y6</accession>
<dbReference type="AlphaFoldDB" id="A0A2P6S9Y6"/>
<keyword evidence="1" id="KW-0812">Transmembrane</keyword>
<gene>
    <name evidence="2" type="ORF">RchiOBHm_Chr1g0325101</name>
</gene>
<dbReference type="EMBL" id="PDCK01000039">
    <property type="protein sequence ID" value="PRQ55485.1"/>
    <property type="molecule type" value="Genomic_DNA"/>
</dbReference>
<dbReference type="Gramene" id="PRQ55485">
    <property type="protein sequence ID" value="PRQ55485"/>
    <property type="gene ID" value="RchiOBHm_Chr1g0325101"/>
</dbReference>
<evidence type="ECO:0000313" key="3">
    <source>
        <dbReference type="Proteomes" id="UP000238479"/>
    </source>
</evidence>
<protein>
    <submittedName>
        <fullName evidence="2">Uncharacterized protein</fullName>
    </submittedName>
</protein>
<sequence>MLGCIAVYLRNRTRIFICEILEKPYWFSVFVCFSSPYLVAVVCHGSIWTMMVCVYSLLGG</sequence>
<organism evidence="2 3">
    <name type="scientific">Rosa chinensis</name>
    <name type="common">China rose</name>
    <dbReference type="NCBI Taxonomy" id="74649"/>
    <lineage>
        <taxon>Eukaryota</taxon>
        <taxon>Viridiplantae</taxon>
        <taxon>Streptophyta</taxon>
        <taxon>Embryophyta</taxon>
        <taxon>Tracheophyta</taxon>
        <taxon>Spermatophyta</taxon>
        <taxon>Magnoliopsida</taxon>
        <taxon>eudicotyledons</taxon>
        <taxon>Gunneridae</taxon>
        <taxon>Pentapetalae</taxon>
        <taxon>rosids</taxon>
        <taxon>fabids</taxon>
        <taxon>Rosales</taxon>
        <taxon>Rosaceae</taxon>
        <taxon>Rosoideae</taxon>
        <taxon>Rosoideae incertae sedis</taxon>
        <taxon>Rosa</taxon>
    </lineage>
</organism>